<evidence type="ECO:0000313" key="4">
    <source>
        <dbReference type="EMBL" id="KAK4198998.1"/>
    </source>
</evidence>
<sequence length="778" mass="86949">MPPRPYGSSGVAVFSESPLSRLGSQLSLRSKSSNLASRTAPFVFGIDFGTTYTGVAWAARSGKVRPEDIHLVRNWDSVQYLNAEREKTPTAISYTATKHVSTWGYNIPGGTESIQWFKLLLLDDEDLQEHLKSAPQLANAKKRIKAMGLTPTQVIADYLRNLWSHALADVEKAMTTNFVRSTPFRIVVTVPAIWKSYTRERMREAVNMAGLLVSRDCGPTELDFVSEPEAAAIATFTTIKGRHDIKVGTTITVVDAGGGTVDLISYQIVDTKRFAAKEAVEGTGALCGAIFLDQEFEMLVREHIDPKIWEQVPAEEIQEMMNQSWEHGIKQQFTLNHGSERLWKVRLPARVVELTGKPDITIPSSTIAEIFDHVVSKILDLVDDQVERLQEKTGSPPDFVILVGGFGKCKYLYERLTGWLGDICPVMQPSEPGPWTAICRGAVIRGSEDAAIHITSRISRSNYGHPYNTPFQEGVHDERDKRVDPITLGTYAFSQLEWFVKKGENTVEKTPQHLEYHRVYFKDQPDEYPDISTLLVTYDGDQPPGRHEPEVKDLCTINFRSPIPFHELPCSRNANDQEYRYFVFSFLISIDGASLNLVVQVNGQQIGSKNLSINFEKAIRTPEHPKNSPRSVSAPEIPIAPQRKPVITSDDPLQTPSFQRHTSRASDGMTIEPLKRKERTYIKQIEVLSISPSATTGPSRSPVTSGPQKALRPSSSRWSLPKSPSMLNLSQTGPESTGLRDDVLKAWAPQESSPGGGLERRPLRREHRRVEDDLIELS</sequence>
<dbReference type="AlphaFoldDB" id="A0AAN7ATP1"/>
<feature type="compositionally biased region" description="Polar residues" evidence="3">
    <location>
        <begin position="651"/>
        <end position="660"/>
    </location>
</feature>
<evidence type="ECO:0000313" key="5">
    <source>
        <dbReference type="Proteomes" id="UP001303160"/>
    </source>
</evidence>
<organism evidence="4 5">
    <name type="scientific">Triangularia verruculosa</name>
    <dbReference type="NCBI Taxonomy" id="2587418"/>
    <lineage>
        <taxon>Eukaryota</taxon>
        <taxon>Fungi</taxon>
        <taxon>Dikarya</taxon>
        <taxon>Ascomycota</taxon>
        <taxon>Pezizomycotina</taxon>
        <taxon>Sordariomycetes</taxon>
        <taxon>Sordariomycetidae</taxon>
        <taxon>Sordariales</taxon>
        <taxon>Podosporaceae</taxon>
        <taxon>Triangularia</taxon>
    </lineage>
</organism>
<proteinExistence type="predicted"/>
<evidence type="ECO:0000256" key="2">
    <source>
        <dbReference type="ARBA" id="ARBA00022840"/>
    </source>
</evidence>
<dbReference type="PANTHER" id="PTHR14187">
    <property type="entry name" value="ALPHA KINASE/ELONGATION FACTOR 2 KINASE"/>
    <property type="match status" value="1"/>
</dbReference>
<evidence type="ECO:0000256" key="3">
    <source>
        <dbReference type="SAM" id="MobiDB-lite"/>
    </source>
</evidence>
<feature type="compositionally biased region" description="Low complexity" evidence="3">
    <location>
        <begin position="711"/>
        <end position="725"/>
    </location>
</feature>
<dbReference type="Pfam" id="PF00012">
    <property type="entry name" value="HSP70"/>
    <property type="match status" value="1"/>
</dbReference>
<dbReference type="EMBL" id="MU863938">
    <property type="protein sequence ID" value="KAK4198998.1"/>
    <property type="molecule type" value="Genomic_DNA"/>
</dbReference>
<reference evidence="4" key="1">
    <citation type="journal article" date="2023" name="Mol. Phylogenet. Evol.">
        <title>Genome-scale phylogeny and comparative genomics of the fungal order Sordariales.</title>
        <authorList>
            <person name="Hensen N."/>
            <person name="Bonometti L."/>
            <person name="Westerberg I."/>
            <person name="Brannstrom I.O."/>
            <person name="Guillou S."/>
            <person name="Cros-Aarteil S."/>
            <person name="Calhoun S."/>
            <person name="Haridas S."/>
            <person name="Kuo A."/>
            <person name="Mondo S."/>
            <person name="Pangilinan J."/>
            <person name="Riley R."/>
            <person name="LaButti K."/>
            <person name="Andreopoulos B."/>
            <person name="Lipzen A."/>
            <person name="Chen C."/>
            <person name="Yan M."/>
            <person name="Daum C."/>
            <person name="Ng V."/>
            <person name="Clum A."/>
            <person name="Steindorff A."/>
            <person name="Ohm R.A."/>
            <person name="Martin F."/>
            <person name="Silar P."/>
            <person name="Natvig D.O."/>
            <person name="Lalanne C."/>
            <person name="Gautier V."/>
            <person name="Ament-Velasquez S.L."/>
            <person name="Kruys A."/>
            <person name="Hutchinson M.I."/>
            <person name="Powell A.J."/>
            <person name="Barry K."/>
            <person name="Miller A.N."/>
            <person name="Grigoriev I.V."/>
            <person name="Debuchy R."/>
            <person name="Gladieux P."/>
            <person name="Hiltunen Thoren M."/>
            <person name="Johannesson H."/>
        </authorList>
    </citation>
    <scope>NUCLEOTIDE SEQUENCE</scope>
    <source>
        <strain evidence="4">CBS 315.58</strain>
    </source>
</reference>
<feature type="compositionally biased region" description="Polar residues" evidence="3">
    <location>
        <begin position="726"/>
        <end position="735"/>
    </location>
</feature>
<feature type="compositionally biased region" description="Polar residues" evidence="3">
    <location>
        <begin position="692"/>
        <end position="707"/>
    </location>
</feature>
<dbReference type="GO" id="GO:0005524">
    <property type="term" value="F:ATP binding"/>
    <property type="evidence" value="ECO:0007669"/>
    <property type="project" value="UniProtKB-KW"/>
</dbReference>
<name>A0AAN7ATP1_9PEZI</name>
<dbReference type="CDD" id="cd10170">
    <property type="entry name" value="ASKHA_NBD_HSP70"/>
    <property type="match status" value="1"/>
</dbReference>
<dbReference type="PRINTS" id="PR00301">
    <property type="entry name" value="HEATSHOCK70"/>
</dbReference>
<dbReference type="PANTHER" id="PTHR14187:SF5">
    <property type="entry name" value="HEAT SHOCK 70 KDA PROTEIN 12A"/>
    <property type="match status" value="1"/>
</dbReference>
<keyword evidence="2" id="KW-0067">ATP-binding</keyword>
<feature type="region of interest" description="Disordered" evidence="3">
    <location>
        <begin position="620"/>
        <end position="676"/>
    </location>
</feature>
<accession>A0AAN7ATP1</accession>
<dbReference type="Proteomes" id="UP001303160">
    <property type="component" value="Unassembled WGS sequence"/>
</dbReference>
<dbReference type="InterPro" id="IPR013126">
    <property type="entry name" value="Hsp_70_fam"/>
</dbReference>
<feature type="region of interest" description="Disordered" evidence="3">
    <location>
        <begin position="692"/>
        <end position="778"/>
    </location>
</feature>
<keyword evidence="5" id="KW-1185">Reference proteome</keyword>
<dbReference type="SUPFAM" id="SSF53067">
    <property type="entry name" value="Actin-like ATPase domain"/>
    <property type="match status" value="2"/>
</dbReference>
<evidence type="ECO:0000256" key="1">
    <source>
        <dbReference type="ARBA" id="ARBA00022741"/>
    </source>
</evidence>
<reference evidence="4" key="2">
    <citation type="submission" date="2023-05" db="EMBL/GenBank/DDBJ databases">
        <authorList>
            <consortium name="Lawrence Berkeley National Laboratory"/>
            <person name="Steindorff A."/>
            <person name="Hensen N."/>
            <person name="Bonometti L."/>
            <person name="Westerberg I."/>
            <person name="Brannstrom I.O."/>
            <person name="Guillou S."/>
            <person name="Cros-Aarteil S."/>
            <person name="Calhoun S."/>
            <person name="Haridas S."/>
            <person name="Kuo A."/>
            <person name="Mondo S."/>
            <person name="Pangilinan J."/>
            <person name="Riley R."/>
            <person name="Labutti K."/>
            <person name="Andreopoulos B."/>
            <person name="Lipzen A."/>
            <person name="Chen C."/>
            <person name="Yanf M."/>
            <person name="Daum C."/>
            <person name="Ng V."/>
            <person name="Clum A."/>
            <person name="Ohm R."/>
            <person name="Martin F."/>
            <person name="Silar P."/>
            <person name="Natvig D."/>
            <person name="Lalanne C."/>
            <person name="Gautier V."/>
            <person name="Ament-Velasquez S.L."/>
            <person name="Kruys A."/>
            <person name="Hutchinson M.I."/>
            <person name="Powell A.J."/>
            <person name="Barry K."/>
            <person name="Miller A.N."/>
            <person name="Grigoriev I.V."/>
            <person name="Debuchy R."/>
            <person name="Gladieux P."/>
            <person name="Thoren M.H."/>
            <person name="Johannesson H."/>
        </authorList>
    </citation>
    <scope>NUCLEOTIDE SEQUENCE</scope>
    <source>
        <strain evidence="4">CBS 315.58</strain>
    </source>
</reference>
<comment type="caution">
    <text evidence="4">The sequence shown here is derived from an EMBL/GenBank/DDBJ whole genome shotgun (WGS) entry which is preliminary data.</text>
</comment>
<feature type="non-terminal residue" evidence="4">
    <location>
        <position position="778"/>
    </location>
</feature>
<dbReference type="GO" id="GO:0140662">
    <property type="term" value="F:ATP-dependent protein folding chaperone"/>
    <property type="evidence" value="ECO:0007669"/>
    <property type="project" value="InterPro"/>
</dbReference>
<protein>
    <recommendedName>
        <fullName evidence="6">Actin-like ATPase domain-containing protein</fullName>
    </recommendedName>
</protein>
<gene>
    <name evidence="4" type="ORF">QBC40DRAFT_282891</name>
</gene>
<evidence type="ECO:0008006" key="6">
    <source>
        <dbReference type="Google" id="ProtNLM"/>
    </source>
</evidence>
<dbReference type="InterPro" id="IPR043129">
    <property type="entry name" value="ATPase_NBD"/>
</dbReference>
<keyword evidence="1" id="KW-0547">Nucleotide-binding</keyword>
<dbReference type="Gene3D" id="3.30.420.40">
    <property type="match status" value="1"/>
</dbReference>